<evidence type="ECO:0000256" key="3">
    <source>
        <dbReference type="ARBA" id="ARBA00022729"/>
    </source>
</evidence>
<reference evidence="16 17" key="2">
    <citation type="journal article" date="2019" name="Nat. Med.">
        <title>A library of human gut bacterial isolates paired with longitudinal multiomics data enables mechanistic microbiome research.</title>
        <authorList>
            <person name="Poyet M."/>
            <person name="Groussin M."/>
            <person name="Gibbons S.M."/>
            <person name="Avila-Pacheco J."/>
            <person name="Jiang X."/>
            <person name="Kearney S.M."/>
            <person name="Perrotta A.R."/>
            <person name="Berdy B."/>
            <person name="Zhao S."/>
            <person name="Lieberman T.D."/>
            <person name="Swanson P.K."/>
            <person name="Smith M."/>
            <person name="Roesemann S."/>
            <person name="Alexander J.E."/>
            <person name="Rich S.A."/>
            <person name="Livny J."/>
            <person name="Vlamakis H."/>
            <person name="Clish C."/>
            <person name="Bullock K."/>
            <person name="Deik A."/>
            <person name="Scott J."/>
            <person name="Pierce K.A."/>
            <person name="Xavier R.J."/>
            <person name="Alm E.J."/>
        </authorList>
    </citation>
    <scope>NUCLEOTIDE SEQUENCE [LARGE SCALE GENOMIC DNA]</scope>
    <source>
        <strain evidence="9 16">BIOML-A58</strain>
        <strain evidence="8 17">BIOML-A73</strain>
    </source>
</reference>
<dbReference type="Proteomes" id="UP000261210">
    <property type="component" value="Unassembled WGS sequence"/>
</dbReference>
<gene>
    <name evidence="12" type="ORF">DW027_19735</name>
    <name evidence="11" type="ORF">DWW25_06000</name>
    <name evidence="10" type="ORF">DXD03_08985</name>
    <name evidence="9" type="ORF">GA398_04165</name>
    <name evidence="8" type="ORF">GA560_00205</name>
</gene>
<feature type="domain" description="RagB/SusD" evidence="7">
    <location>
        <begin position="272"/>
        <end position="582"/>
    </location>
</feature>
<dbReference type="InterPro" id="IPR011990">
    <property type="entry name" value="TPR-like_helical_dom_sf"/>
</dbReference>
<evidence type="ECO:0000313" key="17">
    <source>
        <dbReference type="Proteomes" id="UP000474077"/>
    </source>
</evidence>
<evidence type="ECO:0000259" key="7">
    <source>
        <dbReference type="Pfam" id="PF07980"/>
    </source>
</evidence>
<comment type="caution">
    <text evidence="10">The sequence shown here is derived from an EMBL/GenBank/DDBJ whole genome shotgun (WGS) entry which is preliminary data.</text>
</comment>
<dbReference type="InterPro" id="IPR041662">
    <property type="entry name" value="SusD-like_2"/>
</dbReference>
<evidence type="ECO:0000256" key="6">
    <source>
        <dbReference type="SAM" id="SignalP"/>
    </source>
</evidence>
<evidence type="ECO:0000313" key="10">
    <source>
        <dbReference type="EMBL" id="RGK63976.1"/>
    </source>
</evidence>
<dbReference type="Pfam" id="PF12771">
    <property type="entry name" value="SusD-like_2"/>
    <property type="match status" value="1"/>
</dbReference>
<evidence type="ECO:0000256" key="1">
    <source>
        <dbReference type="ARBA" id="ARBA00004442"/>
    </source>
</evidence>
<keyword evidence="5" id="KW-0998">Cell outer membrane</keyword>
<reference evidence="13 14" key="1">
    <citation type="submission" date="2018-08" db="EMBL/GenBank/DDBJ databases">
        <title>A genome reference for cultivated species of the human gut microbiota.</title>
        <authorList>
            <person name="Zou Y."/>
            <person name="Xue W."/>
            <person name="Luo G."/>
        </authorList>
    </citation>
    <scope>NUCLEOTIDE SEQUENCE [LARGE SCALE GENOMIC DNA]</scope>
    <source>
        <strain evidence="11 14">AF14-7</strain>
        <strain evidence="12 15">AF38-2</strain>
        <strain evidence="10 13">TF10-34</strain>
    </source>
</reference>
<comment type="subcellular location">
    <subcellularLocation>
        <location evidence="1">Cell outer membrane</location>
    </subcellularLocation>
</comment>
<dbReference type="EMBL" id="QRYV01000010">
    <property type="protein sequence ID" value="RGV17519.1"/>
    <property type="molecule type" value="Genomic_DNA"/>
</dbReference>
<dbReference type="EMBL" id="WDED01000004">
    <property type="protein sequence ID" value="KAB6149438.1"/>
    <property type="molecule type" value="Genomic_DNA"/>
</dbReference>
<dbReference type="Gene3D" id="1.25.40.390">
    <property type="match status" value="1"/>
</dbReference>
<dbReference type="SUPFAM" id="SSF48452">
    <property type="entry name" value="TPR-like"/>
    <property type="match status" value="1"/>
</dbReference>
<dbReference type="EMBL" id="WDER01000001">
    <property type="protein sequence ID" value="KAB6087082.1"/>
    <property type="molecule type" value="Genomic_DNA"/>
</dbReference>
<protein>
    <submittedName>
        <fullName evidence="10">RagB/SusD family nutrient uptake outer membrane protein</fullName>
    </submittedName>
</protein>
<dbReference type="Proteomes" id="UP000283369">
    <property type="component" value="Unassembled WGS sequence"/>
</dbReference>
<evidence type="ECO:0000313" key="13">
    <source>
        <dbReference type="Proteomes" id="UP000261210"/>
    </source>
</evidence>
<comment type="similarity">
    <text evidence="2">Belongs to the SusD family.</text>
</comment>
<dbReference type="PROSITE" id="PS51257">
    <property type="entry name" value="PROKAR_LIPOPROTEIN"/>
    <property type="match status" value="1"/>
</dbReference>
<feature type="signal peptide" evidence="6">
    <location>
        <begin position="1"/>
        <end position="22"/>
    </location>
</feature>
<sequence>MKNNIFLLIAASIFILSFSSCDDLLDVTPKDKITPETFFSTEADLQAFSTNFYNSLPKDRDLYKDDADNITHSTPNSAATDSRTVPASGGGWEWGYLRRFNTLLQYSVNCKDKTVRTRYQALTRFFRAYFYFEMVKRFGDVPWYDTELFVSETDQLNKPRDSRELVMKNILEDLDFAITNLSTTPSVYTVTKWTALSLKSRVCLFEGTFRKYHNLNLSTNADFFLQESITASRELMKESNYTLYTEGGTNQAYRKLFTSQNAPTTEVIMARNYNLTYDIYNTVGTYHTSVGEGRPGVTRKIIASYLMNDGSRFTDNPNWETMTFVDECKNRDPRLAQSICTPSYQPIVSNRKNIPDLNACVTGYQLIKYEDEAVGGKSDIDLFYFRLAEVYLNYAEALAEINQLTQDDLDISINKLRDRVGMPHLIMKTANANPDPYLLANTTGYPNVSGANQGVILEIRRERTIELLSEHFRYDDILRWKAGQNMKQAILGMYFPSPGEYDLNGDGQNDICLYTDTKPGNAQGITYLKIDSDIKLSDGNKGYLSPHKGLTLFWNEQRDYFYPIPSNERLITNGALTQNPGWDDGLNF</sequence>
<dbReference type="RefSeq" id="WP_008998194.1">
    <property type="nucleotide sequence ID" value="NZ_CAKOCS010000024.1"/>
</dbReference>
<evidence type="ECO:0000313" key="16">
    <source>
        <dbReference type="Proteomes" id="UP000434604"/>
    </source>
</evidence>
<keyword evidence="4" id="KW-0472">Membrane</keyword>
<evidence type="ECO:0000256" key="5">
    <source>
        <dbReference type="ARBA" id="ARBA00023237"/>
    </source>
</evidence>
<evidence type="ECO:0000313" key="15">
    <source>
        <dbReference type="Proteomes" id="UP000284495"/>
    </source>
</evidence>
<dbReference type="Proteomes" id="UP000474077">
    <property type="component" value="Unassembled WGS sequence"/>
</dbReference>
<dbReference type="GO" id="GO:0009279">
    <property type="term" value="C:cell outer membrane"/>
    <property type="evidence" value="ECO:0007669"/>
    <property type="project" value="UniProtKB-SubCell"/>
</dbReference>
<feature type="chain" id="PRO_5036080781" evidence="6">
    <location>
        <begin position="23"/>
        <end position="588"/>
    </location>
</feature>
<dbReference type="Proteomes" id="UP000284495">
    <property type="component" value="Unassembled WGS sequence"/>
</dbReference>
<organism evidence="10 13">
    <name type="scientific">Bacteroides xylanisolvens</name>
    <dbReference type="NCBI Taxonomy" id="371601"/>
    <lineage>
        <taxon>Bacteria</taxon>
        <taxon>Pseudomonadati</taxon>
        <taxon>Bacteroidota</taxon>
        <taxon>Bacteroidia</taxon>
        <taxon>Bacteroidales</taxon>
        <taxon>Bacteroidaceae</taxon>
        <taxon>Bacteroides</taxon>
    </lineage>
</organism>
<proteinExistence type="inferred from homology"/>
<dbReference type="InterPro" id="IPR012944">
    <property type="entry name" value="SusD_RagB_dom"/>
</dbReference>
<evidence type="ECO:0000313" key="9">
    <source>
        <dbReference type="EMBL" id="KAB6149438.1"/>
    </source>
</evidence>
<keyword evidence="3 6" id="KW-0732">Signal</keyword>
<evidence type="ECO:0000256" key="2">
    <source>
        <dbReference type="ARBA" id="ARBA00006275"/>
    </source>
</evidence>
<dbReference type="EMBL" id="QSQU01000010">
    <property type="protein sequence ID" value="RGK63976.1"/>
    <property type="molecule type" value="Genomic_DNA"/>
</dbReference>
<evidence type="ECO:0000313" key="11">
    <source>
        <dbReference type="EMBL" id="RGV17519.1"/>
    </source>
</evidence>
<dbReference type="AlphaFoldDB" id="A0A3E4NI73"/>
<dbReference type="Proteomes" id="UP000434604">
    <property type="component" value="Unassembled WGS sequence"/>
</dbReference>
<evidence type="ECO:0000313" key="8">
    <source>
        <dbReference type="EMBL" id="KAB6087082.1"/>
    </source>
</evidence>
<accession>A0A3E4NI73</accession>
<evidence type="ECO:0000313" key="14">
    <source>
        <dbReference type="Proteomes" id="UP000283369"/>
    </source>
</evidence>
<dbReference type="EMBL" id="QROO01000030">
    <property type="protein sequence ID" value="RHL34137.1"/>
    <property type="molecule type" value="Genomic_DNA"/>
</dbReference>
<name>A0A3E4NI73_9BACE</name>
<dbReference type="Pfam" id="PF07980">
    <property type="entry name" value="SusD_RagB"/>
    <property type="match status" value="1"/>
</dbReference>
<evidence type="ECO:0000256" key="4">
    <source>
        <dbReference type="ARBA" id="ARBA00023136"/>
    </source>
</evidence>
<evidence type="ECO:0000313" key="12">
    <source>
        <dbReference type="EMBL" id="RHL34137.1"/>
    </source>
</evidence>